<dbReference type="InterPro" id="IPR029044">
    <property type="entry name" value="Nucleotide-diphossugar_trans"/>
</dbReference>
<gene>
    <name evidence="4" type="ORF">IF651_11930</name>
</gene>
<dbReference type="SUPFAM" id="SSF53448">
    <property type="entry name" value="Nucleotide-diphospho-sugar transferases"/>
    <property type="match status" value="1"/>
</dbReference>
<evidence type="ECO:0000313" key="4">
    <source>
        <dbReference type="EMBL" id="MBD8079765.1"/>
    </source>
</evidence>
<reference evidence="4" key="1">
    <citation type="journal article" date="2018" name="Curr. Microbiol.">
        <title>Cellulosimicrobium arenosum sp. nov., Isolated from Marine Sediment Sand.</title>
        <authorList>
            <person name="Oh M."/>
            <person name="Kim J.H."/>
            <person name="Yoon J.H."/>
            <person name="Schumann P."/>
            <person name="Kim W."/>
        </authorList>
    </citation>
    <scope>NUCLEOTIDE SEQUENCE</scope>
    <source>
        <strain evidence="4">KCTC 49039</strain>
    </source>
</reference>
<dbReference type="RefSeq" id="WP_191829346.1">
    <property type="nucleotide sequence ID" value="NZ_JACYHB010000009.1"/>
</dbReference>
<protein>
    <submittedName>
        <fullName evidence="4">Glycosyltransferase</fullName>
    </submittedName>
</protein>
<feature type="domain" description="Glycosyltransferase 2-like" evidence="3">
    <location>
        <begin position="12"/>
        <end position="133"/>
    </location>
</feature>
<evidence type="ECO:0000313" key="5">
    <source>
        <dbReference type="Proteomes" id="UP000610846"/>
    </source>
</evidence>
<reference evidence="4" key="2">
    <citation type="submission" date="2020-09" db="EMBL/GenBank/DDBJ databases">
        <authorList>
            <person name="Yu Y."/>
        </authorList>
    </citation>
    <scope>NUCLEOTIDE SEQUENCE</scope>
    <source>
        <strain evidence="4">KCTC 49039</strain>
    </source>
</reference>
<comment type="caution">
    <text evidence="4">The sequence shown here is derived from an EMBL/GenBank/DDBJ whole genome shotgun (WGS) entry which is preliminary data.</text>
</comment>
<keyword evidence="1" id="KW-0328">Glycosyltransferase</keyword>
<dbReference type="Proteomes" id="UP000610846">
    <property type="component" value="Unassembled WGS sequence"/>
</dbReference>
<keyword evidence="5" id="KW-1185">Reference proteome</keyword>
<evidence type="ECO:0000256" key="2">
    <source>
        <dbReference type="ARBA" id="ARBA00022679"/>
    </source>
</evidence>
<dbReference type="Gene3D" id="3.90.550.10">
    <property type="entry name" value="Spore Coat Polysaccharide Biosynthesis Protein SpsA, Chain A"/>
    <property type="match status" value="1"/>
</dbReference>
<accession>A0A927J0T9</accession>
<sequence>MTAGERTGPVVSVVVPVHDDAEHLPACFAQLDALIYENLEVVLVDDCSVDDSGRLMREYAASRPHVRVISSDVVRGVARARNTALAEASGSYIWLTDCDDTWSPEIVSRLVEAAEAARADVTMCDAERVVADTGARSVIADSVSGAADGAELLAQLLTGRVKGHLWNKLFRADVLGTDPFPLTRAHSDLGGMLTLAGSVGRIATVRAVLYTYRVRAGSILNSATYSWTDLPTCLEQACAAVGALPQATGRRLSPALDAFALRAVHLPLANEVLRRDGPSDVLVRARAGIRRLLVPSRLVRSMRLVGTGTLLRAVLLCAAPRWYASLYRQHRARRWGRTDAFRLATGGARP</sequence>
<dbReference type="CDD" id="cd00761">
    <property type="entry name" value="Glyco_tranf_GTA_type"/>
    <property type="match status" value="1"/>
</dbReference>
<dbReference type="GO" id="GO:0016757">
    <property type="term" value="F:glycosyltransferase activity"/>
    <property type="evidence" value="ECO:0007669"/>
    <property type="project" value="UniProtKB-KW"/>
</dbReference>
<dbReference type="PANTHER" id="PTHR22916">
    <property type="entry name" value="GLYCOSYLTRANSFERASE"/>
    <property type="match status" value="1"/>
</dbReference>
<proteinExistence type="predicted"/>
<name>A0A927J0T9_9MICO</name>
<dbReference type="Pfam" id="PF00535">
    <property type="entry name" value="Glycos_transf_2"/>
    <property type="match status" value="1"/>
</dbReference>
<dbReference type="AlphaFoldDB" id="A0A927J0T9"/>
<evidence type="ECO:0000259" key="3">
    <source>
        <dbReference type="Pfam" id="PF00535"/>
    </source>
</evidence>
<keyword evidence="2" id="KW-0808">Transferase</keyword>
<dbReference type="InterPro" id="IPR001173">
    <property type="entry name" value="Glyco_trans_2-like"/>
</dbReference>
<dbReference type="EMBL" id="JACYHB010000009">
    <property type="protein sequence ID" value="MBD8079765.1"/>
    <property type="molecule type" value="Genomic_DNA"/>
</dbReference>
<organism evidence="4 5">
    <name type="scientific">Cellulosimicrobium arenosum</name>
    <dbReference type="NCBI Taxonomy" id="2708133"/>
    <lineage>
        <taxon>Bacteria</taxon>
        <taxon>Bacillati</taxon>
        <taxon>Actinomycetota</taxon>
        <taxon>Actinomycetes</taxon>
        <taxon>Micrococcales</taxon>
        <taxon>Promicromonosporaceae</taxon>
        <taxon>Cellulosimicrobium</taxon>
    </lineage>
</organism>
<evidence type="ECO:0000256" key="1">
    <source>
        <dbReference type="ARBA" id="ARBA00022676"/>
    </source>
</evidence>
<dbReference type="PANTHER" id="PTHR22916:SF51">
    <property type="entry name" value="GLYCOSYLTRANSFERASE EPSH-RELATED"/>
    <property type="match status" value="1"/>
</dbReference>